<evidence type="ECO:0000259" key="2">
    <source>
        <dbReference type="PROSITE" id="PS50812"/>
    </source>
</evidence>
<dbReference type="Proteomes" id="UP001604277">
    <property type="component" value="Unassembled WGS sequence"/>
</dbReference>
<accession>A0ABD1WYE6</accession>
<protein>
    <recommendedName>
        <fullName evidence="2">PWWP domain-containing protein</fullName>
    </recommendedName>
</protein>
<feature type="domain" description="PWWP" evidence="2">
    <location>
        <begin position="171"/>
        <end position="232"/>
    </location>
</feature>
<reference evidence="4" key="1">
    <citation type="submission" date="2024-07" db="EMBL/GenBank/DDBJ databases">
        <title>Two chromosome-level genome assemblies of Korean endemic species Abeliophyllum distichum and Forsythia ovata (Oleaceae).</title>
        <authorList>
            <person name="Jang H."/>
        </authorList>
    </citation>
    <scope>NUCLEOTIDE SEQUENCE [LARGE SCALE GENOMIC DNA]</scope>
</reference>
<gene>
    <name evidence="3" type="ORF">Fot_08323</name>
</gene>
<dbReference type="CDD" id="cd05162">
    <property type="entry name" value="PWWP"/>
    <property type="match status" value="1"/>
</dbReference>
<name>A0ABD1WYE6_9LAMI</name>
<dbReference type="AlphaFoldDB" id="A0ABD1WYE6"/>
<dbReference type="EMBL" id="JBFOLJ010000002">
    <property type="protein sequence ID" value="KAL2554704.1"/>
    <property type="molecule type" value="Genomic_DNA"/>
</dbReference>
<feature type="compositionally biased region" description="Basic residues" evidence="1">
    <location>
        <begin position="397"/>
        <end position="414"/>
    </location>
</feature>
<sequence length="788" mass="88180">MNDIFNEIMTELSLDENLERESTVAGSENKVAEIFSGDDAPESMEAMDLVGRVLDGNSDMEKKGEDFKNFGNDTNQDVVADLNQRLDLIKEPMSTNGTGMRGTVVDKGLDEGNPESLGEEAGLGKQYLVSNGQVPDVKSEKVEGVHVKPGLLIPKRRGEECATEKEGHYYMSDLVWGKVRSHLWWPGQICEPSAASARAMKYFKKDSYLISYFGGLKLAWNEASKIKPFRMNFSQMEKHSNNEAFCHAVSCALDEVARRVELVLSCPCLPEVERNKIGSKVVANVGVKKGLSTVLFLPAELSQHLKSLAEAPHSRTDRLEFVTVKAQLLAFNRWKCHHELPFLKELDELLDHDAHITEHGGGRHSLEVREGLLLGSKGADQVQSKMEKSSPQYGSSWKRKYLSRSDKRPHKRERRMSDPMSSSSPTLLYGEKNTARKTGRKMVLSGKKCETVDFLSSDFKVKRRKSLLLSRSRGKTSSQPETYLRDREPIYRALKYGDRSSSQAAAKSGEKLATAGLRIPTRGYRISRGKKMIPAEYPPPNEIHSKLCMAAKDPIKGYNFLSSIVSLLCEFRNSICPGKNNARKHKTHAGKHKEKQTSISETTNTFGFVGTEDSYWKDIIIQNFSEDRVLFKPENPTKKNASAAEPVAAIGMQANTGDKQERDAVVLDTETENPCPVNKISEEYSPIALILTFTNLESIPSITNLNEIFSRYGHLNESETEVLSKSKRAKVFFKRRADAETVFNNTGPFGIFGSSLVSYRLKYYHKPPEAPTTSKRNRKTTLLEGNAV</sequence>
<proteinExistence type="predicted"/>
<evidence type="ECO:0000313" key="3">
    <source>
        <dbReference type="EMBL" id="KAL2554704.1"/>
    </source>
</evidence>
<keyword evidence="4" id="KW-1185">Reference proteome</keyword>
<dbReference type="PANTHER" id="PTHR42851:SF19">
    <property type="entry name" value="PWWP DOMAIN-CONTAINING PROTEIN 2-RELATED"/>
    <property type="match status" value="1"/>
</dbReference>
<dbReference type="PANTHER" id="PTHR42851">
    <property type="entry name" value="ALDOLASE-RELATED"/>
    <property type="match status" value="1"/>
</dbReference>
<comment type="caution">
    <text evidence="3">The sequence shown here is derived from an EMBL/GenBank/DDBJ whole genome shotgun (WGS) entry which is preliminary data.</text>
</comment>
<feature type="region of interest" description="Disordered" evidence="1">
    <location>
        <begin position="377"/>
        <end position="440"/>
    </location>
</feature>
<dbReference type="SUPFAM" id="SSF63748">
    <property type="entry name" value="Tudor/PWWP/MBT"/>
    <property type="match status" value="1"/>
</dbReference>
<dbReference type="Pfam" id="PF00855">
    <property type="entry name" value="PWWP"/>
    <property type="match status" value="1"/>
</dbReference>
<dbReference type="PROSITE" id="PS50812">
    <property type="entry name" value="PWWP"/>
    <property type="match status" value="1"/>
</dbReference>
<organism evidence="3 4">
    <name type="scientific">Forsythia ovata</name>
    <dbReference type="NCBI Taxonomy" id="205694"/>
    <lineage>
        <taxon>Eukaryota</taxon>
        <taxon>Viridiplantae</taxon>
        <taxon>Streptophyta</taxon>
        <taxon>Embryophyta</taxon>
        <taxon>Tracheophyta</taxon>
        <taxon>Spermatophyta</taxon>
        <taxon>Magnoliopsida</taxon>
        <taxon>eudicotyledons</taxon>
        <taxon>Gunneridae</taxon>
        <taxon>Pentapetalae</taxon>
        <taxon>asterids</taxon>
        <taxon>lamiids</taxon>
        <taxon>Lamiales</taxon>
        <taxon>Oleaceae</taxon>
        <taxon>Forsythieae</taxon>
        <taxon>Forsythia</taxon>
    </lineage>
</organism>
<feature type="compositionally biased region" description="Polar residues" evidence="1">
    <location>
        <begin position="381"/>
        <end position="395"/>
    </location>
</feature>
<evidence type="ECO:0000256" key="1">
    <source>
        <dbReference type="SAM" id="MobiDB-lite"/>
    </source>
</evidence>
<dbReference type="InterPro" id="IPR053063">
    <property type="entry name" value="PWWP_domain_containing_PDP"/>
</dbReference>
<evidence type="ECO:0000313" key="4">
    <source>
        <dbReference type="Proteomes" id="UP001604277"/>
    </source>
</evidence>
<feature type="region of interest" description="Disordered" evidence="1">
    <location>
        <begin position="767"/>
        <end position="788"/>
    </location>
</feature>
<dbReference type="Gene3D" id="2.30.30.140">
    <property type="match status" value="1"/>
</dbReference>
<dbReference type="InterPro" id="IPR000313">
    <property type="entry name" value="PWWP_dom"/>
</dbReference>